<feature type="non-terminal residue" evidence="2">
    <location>
        <position position="1"/>
    </location>
</feature>
<accession>A0A6G3XLX8</accession>
<feature type="compositionally biased region" description="Low complexity" evidence="1">
    <location>
        <begin position="56"/>
        <end position="65"/>
    </location>
</feature>
<dbReference type="InterPro" id="IPR036282">
    <property type="entry name" value="Glutathione-S-Trfase_C_sf"/>
</dbReference>
<name>A0A6G3XLX8_9ACTN</name>
<proteinExistence type="predicted"/>
<evidence type="ECO:0000256" key="1">
    <source>
        <dbReference type="SAM" id="MobiDB-lite"/>
    </source>
</evidence>
<dbReference type="GO" id="GO:0016740">
    <property type="term" value="F:transferase activity"/>
    <property type="evidence" value="ECO:0007669"/>
    <property type="project" value="UniProtKB-KW"/>
</dbReference>
<feature type="region of interest" description="Disordered" evidence="1">
    <location>
        <begin position="26"/>
        <end position="65"/>
    </location>
</feature>
<dbReference type="EMBL" id="JAAGMN010007519">
    <property type="protein sequence ID" value="NEE18697.1"/>
    <property type="molecule type" value="Genomic_DNA"/>
</dbReference>
<protein>
    <submittedName>
        <fullName evidence="2">Glutathione S-transferase family protein</fullName>
    </submittedName>
</protein>
<organism evidence="2">
    <name type="scientific">Streptomyces sp. SID7499</name>
    <dbReference type="NCBI Taxonomy" id="2706086"/>
    <lineage>
        <taxon>Bacteria</taxon>
        <taxon>Bacillati</taxon>
        <taxon>Actinomycetota</taxon>
        <taxon>Actinomycetes</taxon>
        <taxon>Kitasatosporales</taxon>
        <taxon>Streptomycetaceae</taxon>
        <taxon>Streptomyces</taxon>
    </lineage>
</organism>
<dbReference type="AlphaFoldDB" id="A0A6G3XLX8"/>
<gene>
    <name evidence="2" type="ORF">G3M58_71020</name>
</gene>
<reference evidence="2" key="1">
    <citation type="submission" date="2020-01" db="EMBL/GenBank/DDBJ databases">
        <title>Insect and environment-associated Actinomycetes.</title>
        <authorList>
            <person name="Currrie C."/>
            <person name="Chevrette M."/>
            <person name="Carlson C."/>
            <person name="Stubbendieck R."/>
            <person name="Wendt-Pienkowski E."/>
        </authorList>
    </citation>
    <scope>NUCLEOTIDE SEQUENCE</scope>
    <source>
        <strain evidence="2">SID7499</strain>
    </source>
</reference>
<keyword evidence="2" id="KW-0808">Transferase</keyword>
<dbReference type="Gene3D" id="1.20.1050.10">
    <property type="match status" value="1"/>
</dbReference>
<dbReference type="SUPFAM" id="SSF47616">
    <property type="entry name" value="GST C-terminal domain-like"/>
    <property type="match status" value="1"/>
</dbReference>
<sequence>FDHIKRHYYQVHTGINPTGIVPVGPDLSGWTAPHHREQLGGRPFGDGTPPGPVPPGERVTPVAAA</sequence>
<evidence type="ECO:0000313" key="2">
    <source>
        <dbReference type="EMBL" id="NEE18697.1"/>
    </source>
</evidence>
<comment type="caution">
    <text evidence="2">The sequence shown here is derived from an EMBL/GenBank/DDBJ whole genome shotgun (WGS) entry which is preliminary data.</text>
</comment>